<feature type="transmembrane region" description="Helical" evidence="2">
    <location>
        <begin position="626"/>
        <end position="646"/>
    </location>
</feature>
<dbReference type="Proteomes" id="UP000559027">
    <property type="component" value="Unassembled WGS sequence"/>
</dbReference>
<reference evidence="3 4" key="1">
    <citation type="journal article" date="2020" name="ISME J.">
        <title>Uncovering the hidden diversity of litter-decomposition mechanisms in mushroom-forming fungi.</title>
        <authorList>
            <person name="Floudas D."/>
            <person name="Bentzer J."/>
            <person name="Ahren D."/>
            <person name="Johansson T."/>
            <person name="Persson P."/>
            <person name="Tunlid A."/>
        </authorList>
    </citation>
    <scope>NUCLEOTIDE SEQUENCE [LARGE SCALE GENOMIC DNA]</scope>
    <source>
        <strain evidence="3 4">CBS 146.42</strain>
    </source>
</reference>
<keyword evidence="4" id="KW-1185">Reference proteome</keyword>
<feature type="transmembrane region" description="Helical" evidence="2">
    <location>
        <begin position="675"/>
        <end position="694"/>
    </location>
</feature>
<keyword evidence="2" id="KW-1133">Transmembrane helix</keyword>
<feature type="transmembrane region" description="Helical" evidence="2">
    <location>
        <begin position="523"/>
        <end position="541"/>
    </location>
</feature>
<sequence>MIIDSSPPGRKHSQSNSNAEDNDQLRLNPGAPIRKPRSAGRFCLWLTILLVCLVGGTTVFFFVKGIVYQLRHPHSQMYYDKPESEINDWSIVVQPMIGKKDSFDIVASVWIRDDDGRDGGLYVDGKEQPERLIFSETVFRDLTLKSKNVLKNVTLAVPIAHFKQANISNYDLRASFVLVQHQPWWLARAQKYISWNPQNGLHAPAVRPSLGHKRTLEDEIYDSFGFTIPLIQFHNITGRLPGGSGTTSQDIPEPTGISEEDEEWDEEKEFLKEAEQEKAHKQFADDLMDIFRLDFTGDSKSVASKHPFIVARTHIGIIDETKLFKRQPYMFAQRELANKTCHELENPTWYQCQRWYFLNGVFETRVQIAGRRDDSSLKKNKFEFLYAPHLNAVKRSPGPKDLVPIPVNRDAEASDLTPTSLTSGEEYVNVTWRLSFRADNPGKHMVHAFLSKGKKDLNMTADDEELTHAQHAHDLTLGLLGYRIDEGAHPRRAHVLYFISLFVRAICWFLTIHYWYTRTSTAGISRLGTALIAFYILISANEEMLTSVFNPEGKGHWLSRVPISYIFLLIPPFVMLKAVTRLEFGSPGKGKEKKRGCIPKMYIAPATHWERASERIETRVSRRAKILFLISLFAIAHFFAGPYSYFITPRVPPPPPKAHPLHSLSDHIPTVLQHVYSLGLTFELGGTMLQFVMNTSSRTYAGKYKLVATLMLVANTLLLLDLLPHVVGTSARIGGVVVREMLGLGVSVVDFAQAIRYKSLKTSDTDGTVE</sequence>
<dbReference type="OrthoDB" id="2548253at2759"/>
<dbReference type="EMBL" id="JAACJO010000029">
    <property type="protein sequence ID" value="KAF5346852.1"/>
    <property type="molecule type" value="Genomic_DNA"/>
</dbReference>
<feature type="transmembrane region" description="Helical" evidence="2">
    <location>
        <begin position="495"/>
        <end position="516"/>
    </location>
</feature>
<evidence type="ECO:0000313" key="3">
    <source>
        <dbReference type="EMBL" id="KAF5346852.1"/>
    </source>
</evidence>
<dbReference type="AlphaFoldDB" id="A0A8H5CUG9"/>
<evidence type="ECO:0000313" key="4">
    <source>
        <dbReference type="Proteomes" id="UP000559027"/>
    </source>
</evidence>
<evidence type="ECO:0000256" key="1">
    <source>
        <dbReference type="SAM" id="MobiDB-lite"/>
    </source>
</evidence>
<gene>
    <name evidence="3" type="ORF">D9756_010607</name>
</gene>
<comment type="caution">
    <text evidence="3">The sequence shown here is derived from an EMBL/GenBank/DDBJ whole genome shotgun (WGS) entry which is preliminary data.</text>
</comment>
<feature type="transmembrane region" description="Helical" evidence="2">
    <location>
        <begin position="561"/>
        <end position="579"/>
    </location>
</feature>
<accession>A0A8H5CUG9</accession>
<proteinExistence type="predicted"/>
<keyword evidence="2" id="KW-0812">Transmembrane</keyword>
<feature type="region of interest" description="Disordered" evidence="1">
    <location>
        <begin position="1"/>
        <end position="32"/>
    </location>
</feature>
<feature type="transmembrane region" description="Helical" evidence="2">
    <location>
        <begin position="706"/>
        <end position="727"/>
    </location>
</feature>
<feature type="region of interest" description="Disordered" evidence="1">
    <location>
        <begin position="242"/>
        <end position="261"/>
    </location>
</feature>
<keyword evidence="2" id="KW-0472">Membrane</keyword>
<organism evidence="3 4">
    <name type="scientific">Leucocoprinus leucothites</name>
    <dbReference type="NCBI Taxonomy" id="201217"/>
    <lineage>
        <taxon>Eukaryota</taxon>
        <taxon>Fungi</taxon>
        <taxon>Dikarya</taxon>
        <taxon>Basidiomycota</taxon>
        <taxon>Agaricomycotina</taxon>
        <taxon>Agaricomycetes</taxon>
        <taxon>Agaricomycetidae</taxon>
        <taxon>Agaricales</taxon>
        <taxon>Agaricineae</taxon>
        <taxon>Agaricaceae</taxon>
        <taxon>Leucocoprinus</taxon>
    </lineage>
</organism>
<feature type="transmembrane region" description="Helical" evidence="2">
    <location>
        <begin position="42"/>
        <end position="63"/>
    </location>
</feature>
<protein>
    <submittedName>
        <fullName evidence="3">Uncharacterized protein</fullName>
    </submittedName>
</protein>
<name>A0A8H5CUG9_9AGAR</name>
<evidence type="ECO:0000256" key="2">
    <source>
        <dbReference type="SAM" id="Phobius"/>
    </source>
</evidence>